<evidence type="ECO:0000256" key="1">
    <source>
        <dbReference type="SAM" id="SignalP"/>
    </source>
</evidence>
<organism evidence="3 4">
    <name type="scientific">Labilibaculum manganireducens</name>
    <dbReference type="NCBI Taxonomy" id="1940525"/>
    <lineage>
        <taxon>Bacteria</taxon>
        <taxon>Pseudomonadati</taxon>
        <taxon>Bacteroidota</taxon>
        <taxon>Bacteroidia</taxon>
        <taxon>Marinilabiliales</taxon>
        <taxon>Marinifilaceae</taxon>
        <taxon>Labilibaculum</taxon>
    </lineage>
</organism>
<keyword evidence="1" id="KW-0732">Signal</keyword>
<evidence type="ECO:0000313" key="3">
    <source>
        <dbReference type="EMBL" id="PKQ68784.1"/>
    </source>
</evidence>
<dbReference type="RefSeq" id="WP_101308432.1">
    <property type="nucleotide sequence ID" value="NZ_CAXXEE010000003.1"/>
</dbReference>
<dbReference type="InterPro" id="IPR032710">
    <property type="entry name" value="NTF2-like_dom_sf"/>
</dbReference>
<dbReference type="PROSITE" id="PS51257">
    <property type="entry name" value="PROKAR_LIPOPROTEIN"/>
    <property type="match status" value="1"/>
</dbReference>
<dbReference type="EMBL" id="MVDE01000003">
    <property type="protein sequence ID" value="PKQ68784.1"/>
    <property type="molecule type" value="Genomic_DNA"/>
</dbReference>
<name>A0A2N3IEM5_9BACT</name>
<dbReference type="Proteomes" id="UP000233618">
    <property type="component" value="Unassembled WGS sequence"/>
</dbReference>
<gene>
    <name evidence="3" type="ORF">BZG01_03455</name>
</gene>
<feature type="domain" description="DUF4440" evidence="2">
    <location>
        <begin position="46"/>
        <end position="159"/>
    </location>
</feature>
<dbReference type="Gene3D" id="3.10.450.50">
    <property type="match status" value="1"/>
</dbReference>
<feature type="chain" id="PRO_5014995010" evidence="1">
    <location>
        <begin position="22"/>
        <end position="166"/>
    </location>
</feature>
<comment type="caution">
    <text evidence="3">The sequence shown here is derived from an EMBL/GenBank/DDBJ whole genome shotgun (WGS) entry which is preliminary data.</text>
</comment>
<keyword evidence="4" id="KW-1185">Reference proteome</keyword>
<protein>
    <submittedName>
        <fullName evidence="3">DUF4440 domain-containing protein</fullName>
    </submittedName>
</protein>
<proteinExistence type="predicted"/>
<sequence length="166" mass="19165">MKYFKTIIIPLLTLITLLASCSTTKKPMYRLTKNYKPDNQQLYDTIVKLDSIFFEAYNTCNLNLDKYGTFFSENIEFYHDQGGVMTSKQDIISATKKNICGKVTRELVKGSIEVYPVKDFGAIEIGLQKFHNNQEPIGTPSKVGRFLIVWENKNNEWKIKRVVSLH</sequence>
<evidence type="ECO:0000313" key="4">
    <source>
        <dbReference type="Proteomes" id="UP000233618"/>
    </source>
</evidence>
<accession>A0A2N3IEM5</accession>
<evidence type="ECO:0000259" key="2">
    <source>
        <dbReference type="Pfam" id="PF14534"/>
    </source>
</evidence>
<dbReference type="Pfam" id="PF14534">
    <property type="entry name" value="DUF4440"/>
    <property type="match status" value="1"/>
</dbReference>
<dbReference type="AlphaFoldDB" id="A0A2N3IEM5"/>
<reference evidence="3 4" key="1">
    <citation type="journal article" date="2017" name="Front. Microbiol.">
        <title>Labilibaculum manganireducens gen. nov., sp. nov. and Labilibaculum filiforme sp. nov., Novel Bacteroidetes Isolated from Subsurface Sediments of the Baltic Sea.</title>
        <authorList>
            <person name="Vandieken V."/>
            <person name="Marshall I.P."/>
            <person name="Niemann H."/>
            <person name="Engelen B."/>
            <person name="Cypionka H."/>
        </authorList>
    </citation>
    <scope>NUCLEOTIDE SEQUENCE [LARGE SCALE GENOMIC DNA]</scope>
    <source>
        <strain evidence="3 4">59.10-2M</strain>
    </source>
</reference>
<dbReference type="SUPFAM" id="SSF54427">
    <property type="entry name" value="NTF2-like"/>
    <property type="match status" value="1"/>
</dbReference>
<feature type="signal peptide" evidence="1">
    <location>
        <begin position="1"/>
        <end position="21"/>
    </location>
</feature>
<dbReference type="InterPro" id="IPR027843">
    <property type="entry name" value="DUF4440"/>
</dbReference>